<dbReference type="AlphaFoldDB" id="A0A059FJ06"/>
<reference evidence="1 2" key="1">
    <citation type="submission" date="2013-04" db="EMBL/GenBank/DDBJ databases">
        <title>Hyphomonas hirschiana VP5 Genome Sequencing.</title>
        <authorList>
            <person name="Lai Q."/>
            <person name="Shao Z."/>
        </authorList>
    </citation>
    <scope>NUCLEOTIDE SEQUENCE [LARGE SCALE GENOMIC DNA]</scope>
    <source>
        <strain evidence="1 2">VP5</strain>
    </source>
</reference>
<accession>A0A059FJ06</accession>
<feature type="non-terminal residue" evidence="1">
    <location>
        <position position="1"/>
    </location>
</feature>
<protein>
    <submittedName>
        <fullName evidence="1">ISHne4, transposase</fullName>
    </submittedName>
</protein>
<name>A0A059FJ06_9PROT</name>
<proteinExistence type="predicted"/>
<organism evidence="1 2">
    <name type="scientific">Hyphomonas hirschiana VP5</name>
    <dbReference type="NCBI Taxonomy" id="1280951"/>
    <lineage>
        <taxon>Bacteria</taxon>
        <taxon>Pseudomonadati</taxon>
        <taxon>Pseudomonadota</taxon>
        <taxon>Alphaproteobacteria</taxon>
        <taxon>Hyphomonadales</taxon>
        <taxon>Hyphomonadaceae</taxon>
        <taxon>Hyphomonas</taxon>
    </lineage>
</organism>
<gene>
    <name evidence="1" type="ORF">HHI_13785</name>
</gene>
<comment type="caution">
    <text evidence="1">The sequence shown here is derived from an EMBL/GenBank/DDBJ whole genome shotgun (WGS) entry which is preliminary data.</text>
</comment>
<evidence type="ECO:0000313" key="1">
    <source>
        <dbReference type="EMBL" id="KCZ90614.1"/>
    </source>
</evidence>
<dbReference type="EMBL" id="ARYI01000012">
    <property type="protein sequence ID" value="KCZ90614.1"/>
    <property type="molecule type" value="Genomic_DNA"/>
</dbReference>
<sequence length="31" mass="3534">PFKVAIIAVARVLLTQLNAILREQRNYRPGI</sequence>
<dbReference type="Proteomes" id="UP000025061">
    <property type="component" value="Unassembled WGS sequence"/>
</dbReference>
<evidence type="ECO:0000313" key="2">
    <source>
        <dbReference type="Proteomes" id="UP000025061"/>
    </source>
</evidence>
<keyword evidence="2" id="KW-1185">Reference proteome</keyword>